<evidence type="ECO:0000313" key="2">
    <source>
        <dbReference type="EMBL" id="CAC5389084.1"/>
    </source>
</evidence>
<organism evidence="2 3">
    <name type="scientific">Mytilus coruscus</name>
    <name type="common">Sea mussel</name>
    <dbReference type="NCBI Taxonomy" id="42192"/>
    <lineage>
        <taxon>Eukaryota</taxon>
        <taxon>Metazoa</taxon>
        <taxon>Spiralia</taxon>
        <taxon>Lophotrochozoa</taxon>
        <taxon>Mollusca</taxon>
        <taxon>Bivalvia</taxon>
        <taxon>Autobranchia</taxon>
        <taxon>Pteriomorphia</taxon>
        <taxon>Mytilida</taxon>
        <taxon>Mytiloidea</taxon>
        <taxon>Mytilidae</taxon>
        <taxon>Mytilinae</taxon>
        <taxon>Mytilus</taxon>
    </lineage>
</organism>
<feature type="compositionally biased region" description="Low complexity" evidence="1">
    <location>
        <begin position="244"/>
        <end position="257"/>
    </location>
</feature>
<keyword evidence="3" id="KW-1185">Reference proteome</keyword>
<proteinExistence type="predicted"/>
<feature type="region of interest" description="Disordered" evidence="1">
    <location>
        <begin position="200"/>
        <end position="264"/>
    </location>
</feature>
<dbReference type="EMBL" id="CACVKT020004320">
    <property type="protein sequence ID" value="CAC5389084.1"/>
    <property type="molecule type" value="Genomic_DNA"/>
</dbReference>
<protein>
    <submittedName>
        <fullName evidence="2">Uncharacterized protein</fullName>
    </submittedName>
</protein>
<dbReference type="Proteomes" id="UP000507470">
    <property type="component" value="Unassembled WGS sequence"/>
</dbReference>
<evidence type="ECO:0000256" key="1">
    <source>
        <dbReference type="SAM" id="MobiDB-lite"/>
    </source>
</evidence>
<reference evidence="2 3" key="1">
    <citation type="submission" date="2020-06" db="EMBL/GenBank/DDBJ databases">
        <authorList>
            <person name="Li R."/>
            <person name="Bekaert M."/>
        </authorList>
    </citation>
    <scope>NUCLEOTIDE SEQUENCE [LARGE SCALE GENOMIC DNA]</scope>
    <source>
        <strain evidence="3">wild</strain>
    </source>
</reference>
<sequence length="430" mass="49469">MHTQALNFSSNSQSENIVIYYSNIAACHFELATYFHKEKRTNEREKSLKHYNTSVELAKVYGMETSDIYLRKLLDRGNVNLMLWQLEAAAKDFEECSHLVKKLYEKPSRIEILIRHSHGHLIRRKIQLGGISKDETADLVVKGTEIYEELKNILSPTLLPGNSAKFKQIQRYHMDFLRDFNEDDLKINAKRFYSAYQSVDSENDSSCKPPISESLSSSNDEMEEPQNFKFPLSIPKDISGRDLTPTTRCRGSSTSSGFYSMNSSTSDIESVSSLKTNSTSRQYSWSDDDVFAKRQSSFESAVERMEDMPCTNKRSTLKSRLLKPCANFEVESLHLEEAKSKRQLTEDYKSNSSDGDLAHKLNITEYASQFSDENSRSFEKNRKKYKKGQLEEIVDELEELIPSVKPRMRTLIRDLDTGEGKYRCDCSSHQ</sequence>
<accession>A0A6J8C1T0</accession>
<dbReference type="OrthoDB" id="6212161at2759"/>
<dbReference type="Gene3D" id="1.25.40.10">
    <property type="entry name" value="Tetratricopeptide repeat domain"/>
    <property type="match status" value="1"/>
</dbReference>
<gene>
    <name evidence="2" type="ORF">MCOR_24299</name>
</gene>
<evidence type="ECO:0000313" key="3">
    <source>
        <dbReference type="Proteomes" id="UP000507470"/>
    </source>
</evidence>
<dbReference type="InterPro" id="IPR011990">
    <property type="entry name" value="TPR-like_helical_dom_sf"/>
</dbReference>
<name>A0A6J8C1T0_MYTCO</name>
<dbReference type="AlphaFoldDB" id="A0A6J8C1T0"/>